<evidence type="ECO:0000313" key="3">
    <source>
        <dbReference type="Proteomes" id="UP000182034"/>
    </source>
</evidence>
<reference evidence="3" key="1">
    <citation type="submission" date="2016-10" db="EMBL/GenBank/DDBJ databases">
        <authorList>
            <person name="Varghese N."/>
            <person name="Submissions S."/>
        </authorList>
    </citation>
    <scope>NUCLEOTIDE SEQUENCE [LARGE SCALE GENOMIC DNA]</scope>
    <source>
        <strain evidence="3">SUR2</strain>
    </source>
</reference>
<dbReference type="Pfam" id="PF05658">
    <property type="entry name" value="YadA_head"/>
    <property type="match status" value="6"/>
</dbReference>
<protein>
    <submittedName>
        <fullName evidence="2">Head domain of trimeric autotransporter adhesin</fullName>
    </submittedName>
</protein>
<feature type="domain" description="Trimeric autotransporter adhesin YadA-like head" evidence="1">
    <location>
        <begin position="267"/>
        <end position="282"/>
    </location>
</feature>
<feature type="domain" description="Trimeric autotransporter adhesin YadA-like head" evidence="1">
    <location>
        <begin position="309"/>
        <end position="329"/>
    </location>
</feature>
<name>A0A1K2IE68_9FLAO</name>
<evidence type="ECO:0000313" key="2">
    <source>
        <dbReference type="EMBL" id="SFZ90550.1"/>
    </source>
</evidence>
<proteinExistence type="predicted"/>
<dbReference type="OrthoDB" id="1247310at2"/>
<dbReference type="SUPFAM" id="SSF101967">
    <property type="entry name" value="Adhesin YadA, collagen-binding domain"/>
    <property type="match status" value="1"/>
</dbReference>
<accession>A0A1K2IE68</accession>
<feature type="domain" description="Trimeric autotransporter adhesin YadA-like head" evidence="1">
    <location>
        <begin position="239"/>
        <end position="265"/>
    </location>
</feature>
<evidence type="ECO:0000259" key="1">
    <source>
        <dbReference type="Pfam" id="PF05658"/>
    </source>
</evidence>
<feature type="domain" description="Trimeric autotransporter adhesin YadA-like head" evidence="1">
    <location>
        <begin position="186"/>
        <end position="209"/>
    </location>
</feature>
<dbReference type="AlphaFoldDB" id="A0A1K2IE68"/>
<feature type="domain" description="Trimeric autotransporter adhesin YadA-like head" evidence="1">
    <location>
        <begin position="287"/>
        <end position="306"/>
    </location>
</feature>
<feature type="domain" description="Trimeric autotransporter adhesin YadA-like head" evidence="1">
    <location>
        <begin position="212"/>
        <end position="237"/>
    </location>
</feature>
<dbReference type="GO" id="GO:0019867">
    <property type="term" value="C:outer membrane"/>
    <property type="evidence" value="ECO:0007669"/>
    <property type="project" value="InterPro"/>
</dbReference>
<dbReference type="Proteomes" id="UP000182034">
    <property type="component" value="Unassembled WGS sequence"/>
</dbReference>
<sequence>MTITQVKNLIFSVGLFLVFHSFAYGQVGIGTSSPKNSAMLEINSNNKGLLIPSIALNSSTDATTIASPATGLLVWNNGTGGLTTAGFYFWNNTQWNLISSASGNSINNGNNGTNSFSGWNTTGTNVGNYSAGNTPLSLGTSTLDDLIFKVNSSTMGRLGTNNSISFGAAASAAQNGIALGNSSSSYQGIAIGTNASVTSGESVAVGANTQISGFQSTALGYGAKVTVNEATAIGYGSAAGGYQSTAIGHNAKTTTNEATAIGKNSVAGGYQSIALGHNAKTASNGETALGINSQTNNQNSTALGSGTSATGQNSTAIGYGATTSQANAIILGDSNASVGIGTNSPTAATKIDVNGQYKLGEKGSVQKNQITFEVWPSVSINNLPSGKTTTLSITIPAAYQPGSTRASVVVSPANDFAGVSDFGVLNPRLSSTSTITIALNNISGNAASLYSGHFYITINEF</sequence>
<gene>
    <name evidence="2" type="ORF">SAMN05216324_101410</name>
</gene>
<organism evidence="2 3">
    <name type="scientific">Chryseobacterium limigenitum</name>
    <dbReference type="NCBI Taxonomy" id="1612149"/>
    <lineage>
        <taxon>Bacteria</taxon>
        <taxon>Pseudomonadati</taxon>
        <taxon>Bacteroidota</taxon>
        <taxon>Flavobacteriia</taxon>
        <taxon>Flavobacteriales</taxon>
        <taxon>Weeksellaceae</taxon>
        <taxon>Chryseobacterium group</taxon>
        <taxon>Chryseobacterium</taxon>
    </lineage>
</organism>
<dbReference type="EMBL" id="FPKW01000001">
    <property type="protein sequence ID" value="SFZ90550.1"/>
    <property type="molecule type" value="Genomic_DNA"/>
</dbReference>
<dbReference type="Gene3D" id="2.150.10.10">
    <property type="entry name" value="Serralysin-like metalloprotease, C-terminal"/>
    <property type="match status" value="2"/>
</dbReference>
<dbReference type="CDD" id="cd12820">
    <property type="entry name" value="LbR_YadA-like"/>
    <property type="match status" value="1"/>
</dbReference>
<dbReference type="InterPro" id="IPR008640">
    <property type="entry name" value="Adhesin_Head_dom"/>
</dbReference>
<keyword evidence="3" id="KW-1185">Reference proteome</keyword>
<dbReference type="STRING" id="1612149.SAMN05216324_101410"/>
<dbReference type="InterPro" id="IPR011049">
    <property type="entry name" value="Serralysin-like_metalloprot_C"/>
</dbReference>